<dbReference type="EMBL" id="LR796677">
    <property type="protein sequence ID" value="CAB4158878.1"/>
    <property type="molecule type" value="Genomic_DNA"/>
</dbReference>
<sequence>MNLKSAIVRLASVFITSAVPVIGVGSVFGVSPLVSAAQAGGLSVLRVVSALAVAYKKDGKLDATEYEAAFGSADQQ</sequence>
<reference evidence="2" key="1">
    <citation type="submission" date="2020-04" db="EMBL/GenBank/DDBJ databases">
        <authorList>
            <person name="Chiriac C."/>
            <person name="Salcher M."/>
            <person name="Ghai R."/>
            <person name="Kavagutti S V."/>
        </authorList>
    </citation>
    <scope>NUCLEOTIDE SEQUENCE</scope>
</reference>
<keyword evidence="1" id="KW-0472">Membrane</keyword>
<accession>A0A6J5NPF3</accession>
<evidence type="ECO:0000256" key="1">
    <source>
        <dbReference type="SAM" id="Phobius"/>
    </source>
</evidence>
<feature type="transmembrane region" description="Helical" evidence="1">
    <location>
        <begin position="36"/>
        <end position="55"/>
    </location>
</feature>
<organism evidence="2">
    <name type="scientific">uncultured Caudovirales phage</name>
    <dbReference type="NCBI Taxonomy" id="2100421"/>
    <lineage>
        <taxon>Viruses</taxon>
        <taxon>Duplodnaviria</taxon>
        <taxon>Heunggongvirae</taxon>
        <taxon>Uroviricota</taxon>
        <taxon>Caudoviricetes</taxon>
        <taxon>Peduoviridae</taxon>
        <taxon>Maltschvirus</taxon>
        <taxon>Maltschvirus maltsch</taxon>
    </lineage>
</organism>
<keyword evidence="1" id="KW-0812">Transmembrane</keyword>
<gene>
    <name evidence="2" type="ORF">UFOVP711_32</name>
</gene>
<protein>
    <submittedName>
        <fullName evidence="2">Uncharacterized protein</fullName>
    </submittedName>
</protein>
<name>A0A6J5NPF3_9CAUD</name>
<evidence type="ECO:0000313" key="2">
    <source>
        <dbReference type="EMBL" id="CAB4158878.1"/>
    </source>
</evidence>
<feature type="transmembrane region" description="Helical" evidence="1">
    <location>
        <begin position="7"/>
        <end position="30"/>
    </location>
</feature>
<proteinExistence type="predicted"/>
<keyword evidence="1" id="KW-1133">Transmembrane helix</keyword>